<dbReference type="GO" id="GO:0016787">
    <property type="term" value="F:hydrolase activity"/>
    <property type="evidence" value="ECO:0007669"/>
    <property type="project" value="UniProtKB-KW"/>
</dbReference>
<feature type="domain" description="BD-FAE-like" evidence="2">
    <location>
        <begin position="50"/>
        <end position="252"/>
    </location>
</feature>
<dbReference type="Gene3D" id="3.40.50.1820">
    <property type="entry name" value="alpha/beta hydrolase"/>
    <property type="match status" value="1"/>
</dbReference>
<accession>A0ABW6RFA2</accession>
<comment type="caution">
    <text evidence="3">The sequence shown here is derived from an EMBL/GenBank/DDBJ whole genome shotgun (WGS) entry which is preliminary data.</text>
</comment>
<sequence>MPLTPDLAAFLAPPSPARLPLPPAAHPAPGVRLLRGALYARPQGVRPLELDLWLPDEAQGPLPLIVYLHGGGWRAGTRTDMGPRFRGWRPGPFARLARAGFAVASLDYRLSGEAVHPAQLEDVTAALAWLNARAGELGLDTGRTVCWGESAGAHLAALLALTAQVSGCITWYGPTDLTTLPGQSRPGTYDAADATTREALLIGAPIAEAPDRARAASPVTYITADAPPFLILHGTDDSLIPLAQGEQFATALREAGAHVDFRPVPGADHGWAGLPDEAVEQCFATSVDFARSVSCPAQRR</sequence>
<evidence type="ECO:0000313" key="4">
    <source>
        <dbReference type="Proteomes" id="UP001601976"/>
    </source>
</evidence>
<dbReference type="InterPro" id="IPR050300">
    <property type="entry name" value="GDXG_lipolytic_enzyme"/>
</dbReference>
<dbReference type="PANTHER" id="PTHR48081:SF13">
    <property type="entry name" value="ALPHA_BETA HYDROLASE"/>
    <property type="match status" value="1"/>
</dbReference>
<evidence type="ECO:0000313" key="3">
    <source>
        <dbReference type="EMBL" id="MFF3340214.1"/>
    </source>
</evidence>
<dbReference type="Pfam" id="PF20434">
    <property type="entry name" value="BD-FAE"/>
    <property type="match status" value="1"/>
</dbReference>
<evidence type="ECO:0000259" key="2">
    <source>
        <dbReference type="Pfam" id="PF20434"/>
    </source>
</evidence>
<organism evidence="3 4">
    <name type="scientific">Streptomyces flavidovirens</name>
    <dbReference type="NCBI Taxonomy" id="67298"/>
    <lineage>
        <taxon>Bacteria</taxon>
        <taxon>Bacillati</taxon>
        <taxon>Actinomycetota</taxon>
        <taxon>Actinomycetes</taxon>
        <taxon>Kitasatosporales</taxon>
        <taxon>Streptomycetaceae</taxon>
        <taxon>Streptomyces</taxon>
    </lineage>
</organism>
<protein>
    <submittedName>
        <fullName evidence="3">Alpha/beta hydrolase fold domain-containing protein</fullName>
    </submittedName>
</protein>
<evidence type="ECO:0000256" key="1">
    <source>
        <dbReference type="ARBA" id="ARBA00022801"/>
    </source>
</evidence>
<dbReference type="InterPro" id="IPR029058">
    <property type="entry name" value="AB_hydrolase_fold"/>
</dbReference>
<dbReference type="EMBL" id="JBIAPK010000004">
    <property type="protein sequence ID" value="MFF3340214.1"/>
    <property type="molecule type" value="Genomic_DNA"/>
</dbReference>
<keyword evidence="4" id="KW-1185">Reference proteome</keyword>
<dbReference type="Proteomes" id="UP001601976">
    <property type="component" value="Unassembled WGS sequence"/>
</dbReference>
<name>A0ABW6RFA2_9ACTN</name>
<dbReference type="PANTHER" id="PTHR48081">
    <property type="entry name" value="AB HYDROLASE SUPERFAMILY PROTEIN C4A8.06C"/>
    <property type="match status" value="1"/>
</dbReference>
<dbReference type="SUPFAM" id="SSF53474">
    <property type="entry name" value="alpha/beta-Hydrolases"/>
    <property type="match status" value="1"/>
</dbReference>
<gene>
    <name evidence="3" type="ORF">ACFYWW_15970</name>
</gene>
<dbReference type="RefSeq" id="WP_387895960.1">
    <property type="nucleotide sequence ID" value="NZ_JBIAPK010000004.1"/>
</dbReference>
<reference evidence="3 4" key="1">
    <citation type="submission" date="2024-10" db="EMBL/GenBank/DDBJ databases">
        <title>The Natural Products Discovery Center: Release of the First 8490 Sequenced Strains for Exploring Actinobacteria Biosynthetic Diversity.</title>
        <authorList>
            <person name="Kalkreuter E."/>
            <person name="Kautsar S.A."/>
            <person name="Yang D."/>
            <person name="Bader C.D."/>
            <person name="Teijaro C.N."/>
            <person name="Fluegel L."/>
            <person name="Davis C.M."/>
            <person name="Simpson J.R."/>
            <person name="Lauterbach L."/>
            <person name="Steele A.D."/>
            <person name="Gui C."/>
            <person name="Meng S."/>
            <person name="Li G."/>
            <person name="Viehrig K."/>
            <person name="Ye F."/>
            <person name="Su P."/>
            <person name="Kiefer A.F."/>
            <person name="Nichols A."/>
            <person name="Cepeda A.J."/>
            <person name="Yan W."/>
            <person name="Fan B."/>
            <person name="Jiang Y."/>
            <person name="Adhikari A."/>
            <person name="Zheng C.-J."/>
            <person name="Schuster L."/>
            <person name="Cowan T.M."/>
            <person name="Smanski M.J."/>
            <person name="Chevrette M.G."/>
            <person name="De Carvalho L.P.S."/>
            <person name="Shen B."/>
        </authorList>
    </citation>
    <scope>NUCLEOTIDE SEQUENCE [LARGE SCALE GENOMIC DNA]</scope>
    <source>
        <strain evidence="3 4">NPDC003029</strain>
    </source>
</reference>
<keyword evidence="1 3" id="KW-0378">Hydrolase</keyword>
<proteinExistence type="predicted"/>
<dbReference type="InterPro" id="IPR049492">
    <property type="entry name" value="BD-FAE-like_dom"/>
</dbReference>